<protein>
    <submittedName>
        <fullName evidence="1">Retrotransposon protein</fullName>
    </submittedName>
</protein>
<dbReference type="InterPro" id="IPR043502">
    <property type="entry name" value="DNA/RNA_pol_sf"/>
</dbReference>
<proteinExistence type="predicted"/>
<dbReference type="EMBL" id="LXQA011370417">
    <property type="protein sequence ID" value="MCI94922.1"/>
    <property type="molecule type" value="Genomic_DNA"/>
</dbReference>
<organism evidence="1 2">
    <name type="scientific">Trifolium medium</name>
    <dbReference type="NCBI Taxonomy" id="97028"/>
    <lineage>
        <taxon>Eukaryota</taxon>
        <taxon>Viridiplantae</taxon>
        <taxon>Streptophyta</taxon>
        <taxon>Embryophyta</taxon>
        <taxon>Tracheophyta</taxon>
        <taxon>Spermatophyta</taxon>
        <taxon>Magnoliopsida</taxon>
        <taxon>eudicotyledons</taxon>
        <taxon>Gunneridae</taxon>
        <taxon>Pentapetalae</taxon>
        <taxon>rosids</taxon>
        <taxon>fabids</taxon>
        <taxon>Fabales</taxon>
        <taxon>Fabaceae</taxon>
        <taxon>Papilionoideae</taxon>
        <taxon>50 kb inversion clade</taxon>
        <taxon>NPAAA clade</taxon>
        <taxon>Hologalegina</taxon>
        <taxon>IRL clade</taxon>
        <taxon>Trifolieae</taxon>
        <taxon>Trifolium</taxon>
    </lineage>
</organism>
<dbReference type="SUPFAM" id="SSF56672">
    <property type="entry name" value="DNA/RNA polymerases"/>
    <property type="match status" value="1"/>
</dbReference>
<dbReference type="Proteomes" id="UP000265520">
    <property type="component" value="Unassembled WGS sequence"/>
</dbReference>
<dbReference type="Gene3D" id="3.30.70.270">
    <property type="match status" value="1"/>
</dbReference>
<reference evidence="1 2" key="1">
    <citation type="journal article" date="2018" name="Front. Plant Sci.">
        <title>Red Clover (Trifolium pratense) and Zigzag Clover (T. medium) - A Picture of Genomic Similarities and Differences.</title>
        <authorList>
            <person name="Dluhosova J."/>
            <person name="Istvanek J."/>
            <person name="Nedelnik J."/>
            <person name="Repkova J."/>
        </authorList>
    </citation>
    <scope>NUCLEOTIDE SEQUENCE [LARGE SCALE GENOMIC DNA]</scope>
    <source>
        <strain evidence="2">cv. 10/8</strain>
        <tissue evidence="1">Leaf</tissue>
    </source>
</reference>
<accession>A0A392W5D9</accession>
<keyword evidence="2" id="KW-1185">Reference proteome</keyword>
<comment type="caution">
    <text evidence="1">The sequence shown here is derived from an EMBL/GenBank/DDBJ whole genome shotgun (WGS) entry which is preliminary data.</text>
</comment>
<feature type="non-terminal residue" evidence="1">
    <location>
        <position position="1"/>
    </location>
</feature>
<dbReference type="AlphaFoldDB" id="A0A392W5D9"/>
<evidence type="ECO:0000313" key="1">
    <source>
        <dbReference type="EMBL" id="MCI94922.1"/>
    </source>
</evidence>
<name>A0A392W5D9_9FABA</name>
<evidence type="ECO:0000313" key="2">
    <source>
        <dbReference type="Proteomes" id="UP000265520"/>
    </source>
</evidence>
<dbReference type="InterPro" id="IPR043128">
    <property type="entry name" value="Rev_trsase/Diguanyl_cyclase"/>
</dbReference>
<sequence>SSGGIAVDPAKVEAVQEWGTSKSVTEIRSFLGLAGYYRVGTKCVYVKPLKF</sequence>